<dbReference type="InterPro" id="IPR018490">
    <property type="entry name" value="cNMP-bd_dom_sf"/>
</dbReference>
<proteinExistence type="predicted"/>
<dbReference type="InterPro" id="IPR012318">
    <property type="entry name" value="HTH_CRP"/>
</dbReference>
<dbReference type="CDD" id="cd00038">
    <property type="entry name" value="CAP_ED"/>
    <property type="match status" value="1"/>
</dbReference>
<dbReference type="Gene3D" id="1.10.10.10">
    <property type="entry name" value="Winged helix-like DNA-binding domain superfamily/Winged helix DNA-binding domain"/>
    <property type="match status" value="1"/>
</dbReference>
<feature type="domain" description="Cyclic nucleotide-binding" evidence="4">
    <location>
        <begin position="12"/>
        <end position="111"/>
    </location>
</feature>
<evidence type="ECO:0000313" key="6">
    <source>
        <dbReference type="EMBL" id="GAA3598880.1"/>
    </source>
</evidence>
<dbReference type="SUPFAM" id="SSF51206">
    <property type="entry name" value="cAMP-binding domain-like"/>
    <property type="match status" value="1"/>
</dbReference>
<dbReference type="Proteomes" id="UP001500630">
    <property type="component" value="Unassembled WGS sequence"/>
</dbReference>
<evidence type="ECO:0000256" key="1">
    <source>
        <dbReference type="ARBA" id="ARBA00023015"/>
    </source>
</evidence>
<evidence type="ECO:0000259" key="4">
    <source>
        <dbReference type="PROSITE" id="PS50042"/>
    </source>
</evidence>
<dbReference type="PANTHER" id="PTHR24567:SF74">
    <property type="entry name" value="HTH-TYPE TRANSCRIPTIONAL REGULATOR ARCR"/>
    <property type="match status" value="1"/>
</dbReference>
<evidence type="ECO:0000259" key="5">
    <source>
        <dbReference type="PROSITE" id="PS51063"/>
    </source>
</evidence>
<dbReference type="Gene3D" id="2.60.120.10">
    <property type="entry name" value="Jelly Rolls"/>
    <property type="match status" value="1"/>
</dbReference>
<dbReference type="InterPro" id="IPR050397">
    <property type="entry name" value="Env_Response_Regulators"/>
</dbReference>
<keyword evidence="3" id="KW-0804">Transcription</keyword>
<evidence type="ECO:0000313" key="7">
    <source>
        <dbReference type="Proteomes" id="UP001500630"/>
    </source>
</evidence>
<dbReference type="RefSeq" id="WP_345572898.1">
    <property type="nucleotide sequence ID" value="NZ_BAABDQ010000033.1"/>
</dbReference>
<feature type="domain" description="HTH crp-type" evidence="5">
    <location>
        <begin position="146"/>
        <end position="219"/>
    </location>
</feature>
<dbReference type="Pfam" id="PF13545">
    <property type="entry name" value="HTH_Crp_2"/>
    <property type="match status" value="1"/>
</dbReference>
<keyword evidence="7" id="KW-1185">Reference proteome</keyword>
<sequence>MAEDKQWASGTFLHTLVQDDRRRLLALGTQHTFEPGATLIDEGSAGTDVFVLLEGYGKVLGNTVDGRAVLLSIRSEGEVVGEMAALDQKPRSASVLALTRVVARVVTGRVFVGYLRDRPSAAAALQSAVLEEFRRVTRYRLVVNGAPVGTRLALILNYLVDAYGRRCAEGVRVEVPLSQPELASLIGASEPSLHRALTKLRTRGVIGTRYRRLVVHDPDAIRALASDGAPDWSLAE</sequence>
<dbReference type="PROSITE" id="PS51063">
    <property type="entry name" value="HTH_CRP_2"/>
    <property type="match status" value="1"/>
</dbReference>
<dbReference type="EMBL" id="BAABDQ010000033">
    <property type="protein sequence ID" value="GAA3598880.1"/>
    <property type="molecule type" value="Genomic_DNA"/>
</dbReference>
<evidence type="ECO:0000256" key="2">
    <source>
        <dbReference type="ARBA" id="ARBA00023125"/>
    </source>
</evidence>
<protein>
    <submittedName>
        <fullName evidence="6">Crp/Fnr family transcriptional regulator</fullName>
    </submittedName>
</protein>
<gene>
    <name evidence="6" type="ORF">GCM10022419_098180</name>
</gene>
<dbReference type="InterPro" id="IPR014710">
    <property type="entry name" value="RmlC-like_jellyroll"/>
</dbReference>
<keyword evidence="1" id="KW-0805">Transcription regulation</keyword>
<reference evidence="7" key="1">
    <citation type="journal article" date="2019" name="Int. J. Syst. Evol. Microbiol.">
        <title>The Global Catalogue of Microorganisms (GCM) 10K type strain sequencing project: providing services to taxonomists for standard genome sequencing and annotation.</title>
        <authorList>
            <consortium name="The Broad Institute Genomics Platform"/>
            <consortium name="The Broad Institute Genome Sequencing Center for Infectious Disease"/>
            <person name="Wu L."/>
            <person name="Ma J."/>
        </authorList>
    </citation>
    <scope>NUCLEOTIDE SEQUENCE [LARGE SCALE GENOMIC DNA]</scope>
    <source>
        <strain evidence="7">JCM 17326</strain>
    </source>
</reference>
<keyword evidence="2" id="KW-0238">DNA-binding</keyword>
<organism evidence="6 7">
    <name type="scientific">Nonomuraea rosea</name>
    <dbReference type="NCBI Taxonomy" id="638574"/>
    <lineage>
        <taxon>Bacteria</taxon>
        <taxon>Bacillati</taxon>
        <taxon>Actinomycetota</taxon>
        <taxon>Actinomycetes</taxon>
        <taxon>Streptosporangiales</taxon>
        <taxon>Streptosporangiaceae</taxon>
        <taxon>Nonomuraea</taxon>
    </lineage>
</organism>
<dbReference type="SUPFAM" id="SSF46785">
    <property type="entry name" value="Winged helix' DNA-binding domain"/>
    <property type="match status" value="1"/>
</dbReference>
<dbReference type="InterPro" id="IPR000595">
    <property type="entry name" value="cNMP-bd_dom"/>
</dbReference>
<dbReference type="InterPro" id="IPR036390">
    <property type="entry name" value="WH_DNA-bd_sf"/>
</dbReference>
<dbReference type="PROSITE" id="PS50042">
    <property type="entry name" value="CNMP_BINDING_3"/>
    <property type="match status" value="1"/>
</dbReference>
<dbReference type="InterPro" id="IPR036388">
    <property type="entry name" value="WH-like_DNA-bd_sf"/>
</dbReference>
<dbReference type="SMART" id="SM00419">
    <property type="entry name" value="HTH_CRP"/>
    <property type="match status" value="1"/>
</dbReference>
<evidence type="ECO:0000256" key="3">
    <source>
        <dbReference type="ARBA" id="ARBA00023163"/>
    </source>
</evidence>
<comment type="caution">
    <text evidence="6">The sequence shown here is derived from an EMBL/GenBank/DDBJ whole genome shotgun (WGS) entry which is preliminary data.</text>
</comment>
<dbReference type="PANTHER" id="PTHR24567">
    <property type="entry name" value="CRP FAMILY TRANSCRIPTIONAL REGULATORY PROTEIN"/>
    <property type="match status" value="1"/>
</dbReference>
<dbReference type="SMART" id="SM00100">
    <property type="entry name" value="cNMP"/>
    <property type="match status" value="1"/>
</dbReference>
<dbReference type="Pfam" id="PF00027">
    <property type="entry name" value="cNMP_binding"/>
    <property type="match status" value="1"/>
</dbReference>
<accession>A0ABP6Z5R8</accession>
<name>A0ABP6Z5R8_9ACTN</name>